<dbReference type="EMBL" id="JACHMH010000001">
    <property type="protein sequence ID" value="MBB4674231.1"/>
    <property type="molecule type" value="Genomic_DNA"/>
</dbReference>
<comment type="caution">
    <text evidence="2">The sequence shown here is derived from an EMBL/GenBank/DDBJ whole genome shotgun (WGS) entry which is preliminary data.</text>
</comment>
<reference evidence="2 3" key="1">
    <citation type="submission" date="2020-08" db="EMBL/GenBank/DDBJ databases">
        <title>Sequencing the genomes of 1000 actinobacteria strains.</title>
        <authorList>
            <person name="Klenk H.-P."/>
        </authorList>
    </citation>
    <scope>NUCLEOTIDE SEQUENCE [LARGE SCALE GENOMIC DNA]</scope>
    <source>
        <strain evidence="2 3">DSM 44230</strain>
    </source>
</reference>
<dbReference type="InterPro" id="IPR013783">
    <property type="entry name" value="Ig-like_fold"/>
</dbReference>
<accession>A0A7W7C465</accession>
<feature type="chain" id="PRO_5030843112" description="DUF11 domain-containing protein" evidence="1">
    <location>
        <begin position="24"/>
        <end position="156"/>
    </location>
</feature>
<evidence type="ECO:0000256" key="1">
    <source>
        <dbReference type="SAM" id="SignalP"/>
    </source>
</evidence>
<name>A0A7W7C465_9PSEU</name>
<evidence type="ECO:0000313" key="2">
    <source>
        <dbReference type="EMBL" id="MBB4674231.1"/>
    </source>
</evidence>
<evidence type="ECO:0000313" key="3">
    <source>
        <dbReference type="Proteomes" id="UP000533598"/>
    </source>
</evidence>
<dbReference type="GO" id="GO:0005975">
    <property type="term" value="P:carbohydrate metabolic process"/>
    <property type="evidence" value="ECO:0007669"/>
    <property type="project" value="UniProtKB-ARBA"/>
</dbReference>
<dbReference type="AlphaFoldDB" id="A0A7W7C465"/>
<gene>
    <name evidence="2" type="ORF">HNR67_000349</name>
</gene>
<protein>
    <recommendedName>
        <fullName evidence="4">DUF11 domain-containing protein</fullName>
    </recommendedName>
</protein>
<sequence>MRKLALTAIGLTVLAVTAPVANAAPALQWDIAMASNVTDIQAYNGEAFNFELTVTNLGTESGSVGAVHAPRVKGLKLTATGEGWDCVPEPSEPWSFFCMNQVNLQHGQSLPKITVTGVTDGSTSHTFIPVTADGHRRSEQNHTNNVVNIQVTSYDH</sequence>
<keyword evidence="1" id="KW-0732">Signal</keyword>
<keyword evidence="3" id="KW-1185">Reference proteome</keyword>
<dbReference type="Gene3D" id="2.60.40.10">
    <property type="entry name" value="Immunoglobulins"/>
    <property type="match status" value="1"/>
</dbReference>
<feature type="signal peptide" evidence="1">
    <location>
        <begin position="1"/>
        <end position="23"/>
    </location>
</feature>
<dbReference type="Proteomes" id="UP000533598">
    <property type="component" value="Unassembled WGS sequence"/>
</dbReference>
<organism evidence="2 3">
    <name type="scientific">Crossiella cryophila</name>
    <dbReference type="NCBI Taxonomy" id="43355"/>
    <lineage>
        <taxon>Bacteria</taxon>
        <taxon>Bacillati</taxon>
        <taxon>Actinomycetota</taxon>
        <taxon>Actinomycetes</taxon>
        <taxon>Pseudonocardiales</taxon>
        <taxon>Pseudonocardiaceae</taxon>
        <taxon>Crossiella</taxon>
    </lineage>
</organism>
<evidence type="ECO:0008006" key="4">
    <source>
        <dbReference type="Google" id="ProtNLM"/>
    </source>
</evidence>
<dbReference type="RefSeq" id="WP_185000247.1">
    <property type="nucleotide sequence ID" value="NZ_BAAAUI010000011.1"/>
</dbReference>
<proteinExistence type="predicted"/>